<keyword evidence="1" id="KW-0812">Transmembrane</keyword>
<evidence type="ECO:0000313" key="2">
    <source>
        <dbReference type="EMBL" id="WHS17092.1"/>
    </source>
</evidence>
<dbReference type="AlphaFoldDB" id="A0ABD7YUF5"/>
<gene>
    <name evidence="2" type="ORF">O2U02_06190</name>
</gene>
<organism evidence="2 3">
    <name type="scientific">Ligilactobacillus salivarius</name>
    <dbReference type="NCBI Taxonomy" id="1624"/>
    <lineage>
        <taxon>Bacteria</taxon>
        <taxon>Bacillati</taxon>
        <taxon>Bacillota</taxon>
        <taxon>Bacilli</taxon>
        <taxon>Lactobacillales</taxon>
        <taxon>Lactobacillaceae</taxon>
        <taxon>Ligilactobacillus</taxon>
    </lineage>
</organism>
<proteinExistence type="predicted"/>
<dbReference type="Proteomes" id="UP001224533">
    <property type="component" value="Chromosome"/>
</dbReference>
<dbReference type="EMBL" id="CP114509">
    <property type="protein sequence ID" value="WHS17092.1"/>
    <property type="molecule type" value="Genomic_DNA"/>
</dbReference>
<feature type="transmembrane region" description="Helical" evidence="1">
    <location>
        <begin position="82"/>
        <end position="105"/>
    </location>
</feature>
<sequence length="158" mass="18049">MSLPYSKKIMAFVFLIIISLSASVNYFIKLESYRNLTSDAISISSILVAVLGVYFGILSTLEEKSSFFKKAKRYGQNNNIMVGLIKYIGLNVYINLGFIFITIIYDVAPHVNNRIIRILANTIWLSLFLIILLGTITTVNFIMKIYLFKDENNQRLES</sequence>
<keyword evidence="1" id="KW-0472">Membrane</keyword>
<name>A0ABD7YUF5_9LACO</name>
<dbReference type="RefSeq" id="WP_283473247.1">
    <property type="nucleotide sequence ID" value="NZ_CP114501.1"/>
</dbReference>
<feature type="transmembrane region" description="Helical" evidence="1">
    <location>
        <begin position="9"/>
        <end position="28"/>
    </location>
</feature>
<keyword evidence="1" id="KW-1133">Transmembrane helix</keyword>
<feature type="transmembrane region" description="Helical" evidence="1">
    <location>
        <begin position="40"/>
        <end position="61"/>
    </location>
</feature>
<feature type="transmembrane region" description="Helical" evidence="1">
    <location>
        <begin position="125"/>
        <end position="147"/>
    </location>
</feature>
<protein>
    <recommendedName>
        <fullName evidence="4">ABC transporter permease</fullName>
    </recommendedName>
</protein>
<reference evidence="2 3" key="1">
    <citation type="submission" date="2022-12" db="EMBL/GenBank/DDBJ databases">
        <title>Assessment of beneficial effects and identification of host adaptation-associated genes of Ligilactobacillus salivarius isolated from Meles meles.</title>
        <authorList>
            <person name="Wang Y."/>
        </authorList>
    </citation>
    <scope>NUCLEOTIDE SEQUENCE [LARGE SCALE GENOMIC DNA]</scope>
    <source>
        <strain evidence="2 3">S35</strain>
    </source>
</reference>
<accession>A0ABD7YUF5</accession>
<evidence type="ECO:0008006" key="4">
    <source>
        <dbReference type="Google" id="ProtNLM"/>
    </source>
</evidence>
<evidence type="ECO:0000256" key="1">
    <source>
        <dbReference type="SAM" id="Phobius"/>
    </source>
</evidence>
<evidence type="ECO:0000313" key="3">
    <source>
        <dbReference type="Proteomes" id="UP001224533"/>
    </source>
</evidence>